<reference evidence="1 2" key="1">
    <citation type="submission" date="2015-07" db="EMBL/GenBank/DDBJ databases">
        <authorList>
            <person name="Ju K.-S."/>
            <person name="Doroghazi J.R."/>
            <person name="Metcalf W.W."/>
        </authorList>
    </citation>
    <scope>NUCLEOTIDE SEQUENCE [LARGE SCALE GENOMIC DNA]</scope>
    <source>
        <strain evidence="1 2">NRRL B-3589</strain>
    </source>
</reference>
<accession>A0ABR5JA79</accession>
<evidence type="ECO:0000313" key="2">
    <source>
        <dbReference type="Proteomes" id="UP000037020"/>
    </source>
</evidence>
<protein>
    <submittedName>
        <fullName evidence="1">Uncharacterized protein</fullName>
    </submittedName>
</protein>
<proteinExistence type="predicted"/>
<evidence type="ECO:0000313" key="1">
    <source>
        <dbReference type="EMBL" id="KOG90353.1"/>
    </source>
</evidence>
<gene>
    <name evidence="1" type="ORF">ADK38_09240</name>
</gene>
<keyword evidence="2" id="KW-1185">Reference proteome</keyword>
<sequence>MLGGEAGAQSAAEATYEQGGARWRTAPVDAIFPPTLHGDAAGPGGADRTWRRIAVAPDGGCAGAFDPLLAKALAPVGCERLLRATYADATTTSVTTVGVLVTKADAGQMGALQRRFEEEGLADRADLLPRPYAAKGTAAAGFGDAQRASWQLKIRTDTPTVFYAVTGFADGREVADPQPALRAITPGGTSVAAQAGLGHDAKGVCDQVEHAFVQGVKKATEEASR</sequence>
<comment type="caution">
    <text evidence="1">The sequence shown here is derived from an EMBL/GenBank/DDBJ whole genome shotgun (WGS) entry which is preliminary data.</text>
</comment>
<organism evidence="1 2">
    <name type="scientific">Streptomyces varsoviensis</name>
    <dbReference type="NCBI Taxonomy" id="67373"/>
    <lineage>
        <taxon>Bacteria</taxon>
        <taxon>Bacillati</taxon>
        <taxon>Actinomycetota</taxon>
        <taxon>Actinomycetes</taxon>
        <taxon>Kitasatosporales</taxon>
        <taxon>Streptomycetaceae</taxon>
        <taxon>Streptomyces</taxon>
    </lineage>
</organism>
<name>A0ABR5JA79_9ACTN</name>
<dbReference type="Proteomes" id="UP000037020">
    <property type="component" value="Unassembled WGS sequence"/>
</dbReference>
<dbReference type="EMBL" id="LGUT01000772">
    <property type="protein sequence ID" value="KOG90353.1"/>
    <property type="molecule type" value="Genomic_DNA"/>
</dbReference>